<dbReference type="InterPro" id="IPR012341">
    <property type="entry name" value="6hp_glycosidase-like_sf"/>
</dbReference>
<protein>
    <recommendedName>
        <fullName evidence="4">Tat pathway signal sequence domain protein</fullName>
    </recommendedName>
</protein>
<dbReference type="Gene3D" id="1.50.10.10">
    <property type="match status" value="1"/>
</dbReference>
<feature type="chain" id="PRO_5038634182" description="Tat pathway signal sequence domain protein" evidence="1">
    <location>
        <begin position="20"/>
        <end position="816"/>
    </location>
</feature>
<name>A0A4R4Q657_9ACTN</name>
<dbReference type="InterPro" id="IPR006311">
    <property type="entry name" value="TAT_signal"/>
</dbReference>
<dbReference type="AlphaFoldDB" id="A0A4R4Q657"/>
<accession>A0A4R4Q657</accession>
<evidence type="ECO:0000313" key="3">
    <source>
        <dbReference type="Proteomes" id="UP000295075"/>
    </source>
</evidence>
<dbReference type="GO" id="GO:0005975">
    <property type="term" value="P:carbohydrate metabolic process"/>
    <property type="evidence" value="ECO:0007669"/>
    <property type="project" value="InterPro"/>
</dbReference>
<comment type="caution">
    <text evidence="2">The sequence shown here is derived from an EMBL/GenBank/DDBJ whole genome shotgun (WGS) entry which is preliminary data.</text>
</comment>
<dbReference type="RefSeq" id="WP_132406221.1">
    <property type="nucleotide sequence ID" value="NZ_SMKA01000043.1"/>
</dbReference>
<dbReference type="Proteomes" id="UP000295075">
    <property type="component" value="Unassembled WGS sequence"/>
</dbReference>
<proteinExistence type="predicted"/>
<reference evidence="2 3" key="1">
    <citation type="submission" date="2019-03" db="EMBL/GenBank/DDBJ databases">
        <title>Draft genome sequences of novel Actinobacteria.</title>
        <authorList>
            <person name="Sahin N."/>
            <person name="Ay H."/>
            <person name="Saygin H."/>
        </authorList>
    </citation>
    <scope>NUCLEOTIDE SEQUENCE [LARGE SCALE GENOMIC DNA]</scope>
    <source>
        <strain evidence="2 3">JCM 30547</strain>
    </source>
</reference>
<keyword evidence="3" id="KW-1185">Reference proteome</keyword>
<dbReference type="EMBL" id="SMKA01000043">
    <property type="protein sequence ID" value="TDC30614.1"/>
    <property type="molecule type" value="Genomic_DNA"/>
</dbReference>
<dbReference type="PROSITE" id="PS51318">
    <property type="entry name" value="TAT"/>
    <property type="match status" value="1"/>
</dbReference>
<organism evidence="2 3">
    <name type="scientific">Kribbella albertanoniae</name>
    <dbReference type="NCBI Taxonomy" id="1266829"/>
    <lineage>
        <taxon>Bacteria</taxon>
        <taxon>Bacillati</taxon>
        <taxon>Actinomycetota</taxon>
        <taxon>Actinomycetes</taxon>
        <taxon>Propionibacteriales</taxon>
        <taxon>Kribbellaceae</taxon>
        <taxon>Kribbella</taxon>
    </lineage>
</organism>
<dbReference type="InterPro" id="IPR008928">
    <property type="entry name" value="6-hairpin_glycosidase_sf"/>
</dbReference>
<keyword evidence="1" id="KW-0732">Signal</keyword>
<sequence length="816" mass="89977">MPPQVSRRRALQLAGAATAAGLTSSTASSSTAAAAAAAPAQAQAQAQVAGVLGEPSIQEALRWWAPQRGVWTPVGWKSHLFRFDMFYNGTMVCQPAVALPVGHPKPYLDVYKGKDFQVTPVMPDRGKIPPMPTGQYYLYKGDFGVGIQGWQQDKHTPVLWTEHRRQEGVVLRQSVFAHLRGAPDVQTALEPIYAWTRFSIEQVSEVRPPASFTFVLRLSKAYIKHRIDPPQQQDAFVTMEVIPSAAPLDTSLRIEQVFNPGPEPVPARVFDSAGLVRMAVSVPGATTLTGANGVYDLKVVIQARKGAYVDVLVPMLPQPRAEIDAELALGYAGALAQAETYWAKKPATAATISTPEPYVDQFFRRSVQLAEIIGEKSPDTGKHTFLSGSYGYDMLWSTPTSMVSHMFLDLLGYHDVVASHLELYLAVQDTVEPPGDDYREFSHEGFFATPAQLQPFHWLSDHGAILEAAARHVLLSRDQAFLNRWLTPIVKACEFIQRACRYEGHEAVKGLMPPGKANDTAQVQQAVSSQAWIHRGLRTAVQLLQQISHPRATEFAQLADAFRTTYVNTLRQEAATAPRWTDPNGVKQPILPSKFYGNESAWPDLEAFDGGALMSVYADLLPADDPLMKSFVDFFRVGPNVANFDPAHHTALDRVVLDHEQSSGEPCYSWNLFHSWQLGDRAHFLEGLYGLLTGAISPDTFISGEHRHGMYGTLFTQPLITWAARHAVIDDAVTAGELHLLRICPLAWISKDSETVFDKMPTLFGPMSLRFRLSADGKTLNVTHSTSWAQNPAKITVHRPPVPGLERLVVNGTEVN</sequence>
<feature type="signal peptide" evidence="1">
    <location>
        <begin position="1"/>
        <end position="19"/>
    </location>
</feature>
<evidence type="ECO:0000313" key="2">
    <source>
        <dbReference type="EMBL" id="TDC30614.1"/>
    </source>
</evidence>
<dbReference type="OrthoDB" id="5164802at2"/>
<evidence type="ECO:0008006" key="4">
    <source>
        <dbReference type="Google" id="ProtNLM"/>
    </source>
</evidence>
<dbReference type="SUPFAM" id="SSF48208">
    <property type="entry name" value="Six-hairpin glycosidases"/>
    <property type="match status" value="1"/>
</dbReference>
<evidence type="ECO:0000256" key="1">
    <source>
        <dbReference type="SAM" id="SignalP"/>
    </source>
</evidence>
<gene>
    <name evidence="2" type="ORF">E1261_12985</name>
</gene>